<sequence>MKAFLFAAAATLVITALSAPAFAGTPVTLRMDTTDADGRITLGDLFDGVSGPAANVVVAARMSATAVLEAGQVQMSARRAGYVWTNANGVRRIIVREGVDNGGVSSSAAPGAQLAGARLAGAPRANVEVLAYARSLSAGEIVQPQDLIWVKMAGAPADAPRDADAVIGLAAKRPLREGAPVGMKDVAAAQVIKSGDLITITYEDGGISLSLQGKAMAAAAAGDVFAVQNTLSKKIIQAVAVGPGAAAVGPQAQSLQARSQPLRFAAR</sequence>
<evidence type="ECO:0000256" key="2">
    <source>
        <dbReference type="ARBA" id="ARBA00022729"/>
    </source>
</evidence>
<comment type="subcellular location">
    <subcellularLocation>
        <location evidence="1">Periplasm</location>
    </subcellularLocation>
</comment>
<dbReference type="CDD" id="cd11614">
    <property type="entry name" value="SAF_CpaB_FlgA_like"/>
    <property type="match status" value="1"/>
</dbReference>
<dbReference type="SMR" id="A0A0H3C9P2"/>
<dbReference type="GO" id="GO:0044780">
    <property type="term" value="P:bacterial-type flagellum assembly"/>
    <property type="evidence" value="ECO:0007669"/>
    <property type="project" value="InterPro"/>
</dbReference>
<dbReference type="Gene3D" id="2.30.30.760">
    <property type="match status" value="1"/>
</dbReference>
<dbReference type="KEGG" id="ccs:CCNA_02144"/>
<dbReference type="RefSeq" id="YP_002517517.1">
    <property type="nucleotide sequence ID" value="NC_011916.1"/>
</dbReference>
<keyword evidence="2 4" id="KW-0732">Signal</keyword>
<dbReference type="PANTHER" id="PTHR36307:SF1">
    <property type="entry name" value="FLAGELLA BASAL BODY P-RING FORMATION PROTEIN FLGA"/>
    <property type="match status" value="1"/>
</dbReference>
<dbReference type="AlphaFoldDB" id="A0A0H3C9P2"/>
<keyword evidence="6" id="KW-0282">Flagellum</keyword>
<feature type="domain" description="SAF" evidence="5">
    <location>
        <begin position="127"/>
        <end position="187"/>
    </location>
</feature>
<reference evidence="6 7" key="1">
    <citation type="journal article" date="2010" name="J. Bacteriol.">
        <title>The genetic basis of laboratory adaptation in Caulobacter crescentus.</title>
        <authorList>
            <person name="Marks M.E."/>
            <person name="Castro-Rojas C.M."/>
            <person name="Teiling C."/>
            <person name="Du L."/>
            <person name="Kapatral V."/>
            <person name="Walunas T.L."/>
            <person name="Crosson S."/>
        </authorList>
    </citation>
    <scope>NUCLEOTIDE SEQUENCE [LARGE SCALE GENOMIC DNA]</scope>
    <source>
        <strain evidence="7">NA1000 / CB15N</strain>
    </source>
</reference>
<dbReference type="InterPro" id="IPR017585">
    <property type="entry name" value="SAF_FlgA"/>
</dbReference>
<keyword evidence="6" id="KW-0966">Cell projection</keyword>
<dbReference type="PANTHER" id="PTHR36307">
    <property type="entry name" value="FLAGELLA BASAL BODY P-RING FORMATION PROTEIN FLGA"/>
    <property type="match status" value="1"/>
</dbReference>
<feature type="chain" id="PRO_5002606066" evidence="4">
    <location>
        <begin position="24"/>
        <end position="267"/>
    </location>
</feature>
<gene>
    <name evidence="6" type="primary">flgA</name>
    <name evidence="6" type="ordered locus">CCNA_02144</name>
</gene>
<evidence type="ECO:0000256" key="1">
    <source>
        <dbReference type="ARBA" id="ARBA00004418"/>
    </source>
</evidence>
<dbReference type="OrthoDB" id="7171936at2"/>
<keyword evidence="3" id="KW-0574">Periplasm</keyword>
<protein>
    <submittedName>
        <fullName evidence="6">Flagella basal body P ring formation protein flgA</fullName>
    </submittedName>
</protein>
<dbReference type="PATRIC" id="fig|565050.3.peg.2102"/>
<dbReference type="Proteomes" id="UP000001364">
    <property type="component" value="Chromosome"/>
</dbReference>
<dbReference type="EMBL" id="CP001340">
    <property type="protein sequence ID" value="ACL95609.1"/>
    <property type="molecule type" value="Genomic_DNA"/>
</dbReference>
<dbReference type="GeneID" id="7330450"/>
<evidence type="ECO:0000313" key="7">
    <source>
        <dbReference type="Proteomes" id="UP000001364"/>
    </source>
</evidence>
<keyword evidence="6" id="KW-0969">Cilium</keyword>
<organism evidence="6 7">
    <name type="scientific">Caulobacter vibrioides (strain NA1000 / CB15N)</name>
    <name type="common">Caulobacter crescentus</name>
    <dbReference type="NCBI Taxonomy" id="565050"/>
    <lineage>
        <taxon>Bacteria</taxon>
        <taxon>Pseudomonadati</taxon>
        <taxon>Pseudomonadota</taxon>
        <taxon>Alphaproteobacteria</taxon>
        <taxon>Caulobacterales</taxon>
        <taxon>Caulobacteraceae</taxon>
        <taxon>Caulobacter</taxon>
    </lineage>
</organism>
<feature type="signal peptide" evidence="4">
    <location>
        <begin position="1"/>
        <end position="23"/>
    </location>
</feature>
<dbReference type="NCBIfam" id="TIGR03170">
    <property type="entry name" value="flgA_cterm"/>
    <property type="match status" value="1"/>
</dbReference>
<keyword evidence="7" id="KW-1185">Reference proteome</keyword>
<dbReference type="InterPro" id="IPR013974">
    <property type="entry name" value="SAF"/>
</dbReference>
<evidence type="ECO:0000256" key="3">
    <source>
        <dbReference type="ARBA" id="ARBA00022764"/>
    </source>
</evidence>
<evidence type="ECO:0000256" key="4">
    <source>
        <dbReference type="SAM" id="SignalP"/>
    </source>
</evidence>
<dbReference type="HOGENOM" id="CLU_096457_0_0_5"/>
<dbReference type="SMART" id="SM00858">
    <property type="entry name" value="SAF"/>
    <property type="match status" value="1"/>
</dbReference>
<proteinExistence type="predicted"/>
<dbReference type="Pfam" id="PF13144">
    <property type="entry name" value="ChapFlgA"/>
    <property type="match status" value="1"/>
</dbReference>
<evidence type="ECO:0000313" key="6">
    <source>
        <dbReference type="EMBL" id="ACL95609.1"/>
    </source>
</evidence>
<name>A0A0H3C9P2_CAUVN</name>
<evidence type="ECO:0000259" key="5">
    <source>
        <dbReference type="SMART" id="SM00858"/>
    </source>
</evidence>
<accession>A0A0H3C9P2</accession>
<dbReference type="RefSeq" id="WP_010919926.1">
    <property type="nucleotide sequence ID" value="NC_011916.1"/>
</dbReference>
<dbReference type="InterPro" id="IPR039246">
    <property type="entry name" value="Flagellar_FlgA"/>
</dbReference>
<dbReference type="GO" id="GO:0042597">
    <property type="term" value="C:periplasmic space"/>
    <property type="evidence" value="ECO:0007669"/>
    <property type="project" value="UniProtKB-SubCell"/>
</dbReference>